<dbReference type="InterPro" id="IPR006015">
    <property type="entry name" value="Universal_stress_UspA"/>
</dbReference>
<gene>
    <name evidence="3" type="ORF">GCM10011498_21350</name>
</gene>
<dbReference type="PRINTS" id="PR01438">
    <property type="entry name" value="UNVRSLSTRESS"/>
</dbReference>
<dbReference type="Proteomes" id="UP000628017">
    <property type="component" value="Unassembled WGS sequence"/>
</dbReference>
<organism evidence="3 4">
    <name type="scientific">Neptunicoccus cionae</name>
    <dbReference type="NCBI Taxonomy" id="2035344"/>
    <lineage>
        <taxon>Bacteria</taxon>
        <taxon>Pseudomonadati</taxon>
        <taxon>Pseudomonadota</taxon>
        <taxon>Alphaproteobacteria</taxon>
        <taxon>Rhodobacterales</taxon>
        <taxon>Paracoccaceae</taxon>
        <taxon>Neptunicoccus</taxon>
    </lineage>
</organism>
<sequence length="145" mass="15473">MPTKLLIGLDGEGSGDRALTHAKRLAGLIGECEIVVAYVIEWSPFSFQTAEENAKRHQRREEELNLAHSRVVDPAVKQLVDEGYVASGVVKHGDVAETLNKIAVSCGAEQIVVGRSSEGGFSQRLFGSSTGNLVMHASMPVTVVG</sequence>
<dbReference type="AlphaFoldDB" id="A0A916VQF1"/>
<evidence type="ECO:0000259" key="2">
    <source>
        <dbReference type="Pfam" id="PF00582"/>
    </source>
</evidence>
<dbReference type="PANTHER" id="PTHR46268">
    <property type="entry name" value="STRESS RESPONSE PROTEIN NHAX"/>
    <property type="match status" value="1"/>
</dbReference>
<accession>A0A916VQF1</accession>
<keyword evidence="4" id="KW-1185">Reference proteome</keyword>
<comment type="similarity">
    <text evidence="1">Belongs to the universal stress protein A family.</text>
</comment>
<dbReference type="PANTHER" id="PTHR46268:SF6">
    <property type="entry name" value="UNIVERSAL STRESS PROTEIN UP12"/>
    <property type="match status" value="1"/>
</dbReference>
<feature type="domain" description="UspA" evidence="2">
    <location>
        <begin position="3"/>
        <end position="144"/>
    </location>
</feature>
<evidence type="ECO:0000313" key="4">
    <source>
        <dbReference type="Proteomes" id="UP000628017"/>
    </source>
</evidence>
<proteinExistence type="inferred from homology"/>
<dbReference type="InterPro" id="IPR006016">
    <property type="entry name" value="UspA"/>
</dbReference>
<dbReference type="RefSeq" id="WP_188674489.1">
    <property type="nucleotide sequence ID" value="NZ_BMKA01000002.1"/>
</dbReference>
<comment type="caution">
    <text evidence="3">The sequence shown here is derived from an EMBL/GenBank/DDBJ whole genome shotgun (WGS) entry which is preliminary data.</text>
</comment>
<evidence type="ECO:0000256" key="1">
    <source>
        <dbReference type="ARBA" id="ARBA00008791"/>
    </source>
</evidence>
<dbReference type="InterPro" id="IPR014729">
    <property type="entry name" value="Rossmann-like_a/b/a_fold"/>
</dbReference>
<reference evidence="3" key="2">
    <citation type="submission" date="2020-09" db="EMBL/GenBank/DDBJ databases">
        <authorList>
            <person name="Sun Q."/>
            <person name="Zhou Y."/>
        </authorList>
    </citation>
    <scope>NUCLEOTIDE SEQUENCE</scope>
    <source>
        <strain evidence="3">CGMCC 1.15880</strain>
    </source>
</reference>
<dbReference type="SUPFAM" id="SSF52402">
    <property type="entry name" value="Adenine nucleotide alpha hydrolases-like"/>
    <property type="match status" value="1"/>
</dbReference>
<evidence type="ECO:0000313" key="3">
    <source>
        <dbReference type="EMBL" id="GGA20135.1"/>
    </source>
</evidence>
<dbReference type="Pfam" id="PF00582">
    <property type="entry name" value="Usp"/>
    <property type="match status" value="1"/>
</dbReference>
<reference evidence="3" key="1">
    <citation type="journal article" date="2014" name="Int. J. Syst. Evol. Microbiol.">
        <title>Complete genome sequence of Corynebacterium casei LMG S-19264T (=DSM 44701T), isolated from a smear-ripened cheese.</title>
        <authorList>
            <consortium name="US DOE Joint Genome Institute (JGI-PGF)"/>
            <person name="Walter F."/>
            <person name="Albersmeier A."/>
            <person name="Kalinowski J."/>
            <person name="Ruckert C."/>
        </authorList>
    </citation>
    <scope>NUCLEOTIDE SEQUENCE</scope>
    <source>
        <strain evidence="3">CGMCC 1.15880</strain>
    </source>
</reference>
<dbReference type="CDD" id="cd00293">
    <property type="entry name" value="USP-like"/>
    <property type="match status" value="1"/>
</dbReference>
<protein>
    <recommendedName>
        <fullName evidence="2">UspA domain-containing protein</fullName>
    </recommendedName>
</protein>
<dbReference type="Gene3D" id="3.40.50.620">
    <property type="entry name" value="HUPs"/>
    <property type="match status" value="1"/>
</dbReference>
<dbReference type="EMBL" id="BMKA01000002">
    <property type="protein sequence ID" value="GGA20135.1"/>
    <property type="molecule type" value="Genomic_DNA"/>
</dbReference>
<name>A0A916VQF1_9RHOB</name>